<dbReference type="Gene3D" id="3.40.50.10190">
    <property type="entry name" value="BRCT domain"/>
    <property type="match status" value="1"/>
</dbReference>
<evidence type="ECO:0000256" key="4">
    <source>
        <dbReference type="PROSITE-ProRule" id="PRU00023"/>
    </source>
</evidence>
<evidence type="ECO:0000259" key="8">
    <source>
        <dbReference type="PROSITE" id="PS50172"/>
    </source>
</evidence>
<dbReference type="OrthoDB" id="194358at2759"/>
<keyword evidence="2 5" id="KW-0863">Zinc-finger</keyword>
<dbReference type="InterPro" id="IPR002110">
    <property type="entry name" value="Ankyrin_rpt"/>
</dbReference>
<feature type="compositionally biased region" description="Acidic residues" evidence="6">
    <location>
        <begin position="138"/>
        <end position="150"/>
    </location>
</feature>
<protein>
    <recommendedName>
        <fullName evidence="11">RING-type E3 ubiquitin transferase BRCA1</fullName>
    </recommendedName>
</protein>
<organism evidence="9 10">
    <name type="scientific">Caenorhabditis nigoni</name>
    <dbReference type="NCBI Taxonomy" id="1611254"/>
    <lineage>
        <taxon>Eukaryota</taxon>
        <taxon>Metazoa</taxon>
        <taxon>Ecdysozoa</taxon>
        <taxon>Nematoda</taxon>
        <taxon>Chromadorea</taxon>
        <taxon>Rhabditida</taxon>
        <taxon>Rhabditina</taxon>
        <taxon>Rhabditomorpha</taxon>
        <taxon>Rhabditoidea</taxon>
        <taxon>Rhabditidae</taxon>
        <taxon>Peloderinae</taxon>
        <taxon>Caenorhabditis</taxon>
    </lineage>
</organism>
<keyword evidence="10" id="KW-1185">Reference proteome</keyword>
<dbReference type="SMART" id="SM00184">
    <property type="entry name" value="RING"/>
    <property type="match status" value="1"/>
</dbReference>
<feature type="region of interest" description="Disordered" evidence="6">
    <location>
        <begin position="319"/>
        <end position="344"/>
    </location>
</feature>
<keyword evidence="1" id="KW-0479">Metal-binding</keyword>
<evidence type="ECO:0000313" key="9">
    <source>
        <dbReference type="EMBL" id="PIC12414.1"/>
    </source>
</evidence>
<dbReference type="SMART" id="SM00248">
    <property type="entry name" value="ANK"/>
    <property type="match status" value="2"/>
</dbReference>
<comment type="caution">
    <text evidence="9">The sequence shown here is derived from an EMBL/GenBank/DDBJ whole genome shotgun (WGS) entry which is preliminary data.</text>
</comment>
<feature type="repeat" description="ANK" evidence="4">
    <location>
        <begin position="383"/>
        <end position="415"/>
    </location>
</feature>
<name>A0A2G5SBI3_9PELO</name>
<dbReference type="SUPFAM" id="SSF52113">
    <property type="entry name" value="BRCT domain"/>
    <property type="match status" value="1"/>
</dbReference>
<dbReference type="InterPro" id="IPR053345">
    <property type="entry name" value="Ankyrin_repeat-containing"/>
</dbReference>
<sequence length="706" mass="79646">MFGNTKKALEEFQKNIVCNNCRTPKKDLQYLGSDCKHAFCWDCIGTFNQKTPGKRSATRSQCPSCSYPLNTTKIMGANMLNTCFNTLEELRQLLEQAPDIEMTQADIACTQNVFVKEQLGGNGNQEAVEKFLETQADMPDELGQPDDEPTSTEIKTGENRENSYSPELDVFHDYSSASKSTRSSAKRPSTSTDNERKSKRSSVLKAIKKEQTDGPKFGLFDSQIPQRKHDNDLLTPFVRRHSTAPPSSAIAGFAQPFGSSKNEEEDPFTKKIVLPKRQASLQSAAQLLTKTPKIENSEEPEQFKGMPIRNRRNSIKMEVEERRSQSPMSFGEKSMSIKPEQRRSSFGTRRGEVVIINSILNNRIPQLKSAVEAGTCVNEKDNKGKTPLYVAVEQNSLEAAKILVEAGAVINASCTTSLETTLHEAVRRGNLQMVEYLLEKGASVKIRNSDRNTPEDLAKNDPKMKKLIEKYKTETRVLQPVLLPPKSRIHFVRLIDDKLLNESEKRKLPGKINLVTSEMDTPTHVVVAVDPNTQTLNINKEELGEILKAIIGPGMVVSLDWLKACIKDPSKVDDDNLYTVRRVRWMEGETYENTIEKWKKILNKMQPKLFAGCKFYMPKPRYNFLERTSLFEIVRSAGGTASSRDSTINETDRAPYHNTSLKPNFVLYSLTHDIGDKFRDCTKYNLISEQWLIEAILSCSINTPPH</sequence>
<evidence type="ECO:0000256" key="1">
    <source>
        <dbReference type="ARBA" id="ARBA00022723"/>
    </source>
</evidence>
<dbReference type="PROSITE" id="PS50172">
    <property type="entry name" value="BRCT"/>
    <property type="match status" value="1"/>
</dbReference>
<dbReference type="SUPFAM" id="SSF57850">
    <property type="entry name" value="RING/U-box"/>
    <property type="match status" value="1"/>
</dbReference>
<feature type="region of interest" description="Disordered" evidence="6">
    <location>
        <begin position="241"/>
        <end position="265"/>
    </location>
</feature>
<dbReference type="GO" id="GO:0008270">
    <property type="term" value="F:zinc ion binding"/>
    <property type="evidence" value="ECO:0007669"/>
    <property type="project" value="UniProtKB-KW"/>
</dbReference>
<dbReference type="PANTHER" id="PTHR22956:SF15">
    <property type="entry name" value="DOMAIN OF UNKNOWN FUNCTION WSN DOMAIN-CONTAINING PROTEIN"/>
    <property type="match status" value="1"/>
</dbReference>
<keyword evidence="3" id="KW-0862">Zinc</keyword>
<evidence type="ECO:0008006" key="11">
    <source>
        <dbReference type="Google" id="ProtNLM"/>
    </source>
</evidence>
<evidence type="ECO:0000256" key="2">
    <source>
        <dbReference type="ARBA" id="ARBA00022771"/>
    </source>
</evidence>
<dbReference type="Proteomes" id="UP000230233">
    <property type="component" value="Unassembled WGS sequence"/>
</dbReference>
<dbReference type="PROSITE" id="PS50297">
    <property type="entry name" value="ANK_REP_REGION"/>
    <property type="match status" value="2"/>
</dbReference>
<keyword evidence="4" id="KW-0040">ANK repeat</keyword>
<feature type="domain" description="BRCT" evidence="8">
    <location>
        <begin position="605"/>
        <end position="696"/>
    </location>
</feature>
<evidence type="ECO:0000259" key="7">
    <source>
        <dbReference type="PROSITE" id="PS50089"/>
    </source>
</evidence>
<evidence type="ECO:0000256" key="6">
    <source>
        <dbReference type="SAM" id="MobiDB-lite"/>
    </source>
</evidence>
<dbReference type="InterPro" id="IPR001357">
    <property type="entry name" value="BRCT_dom"/>
</dbReference>
<gene>
    <name evidence="9" type="primary">Cni-brd-1</name>
    <name evidence="9" type="ORF">B9Z55_028437</name>
</gene>
<proteinExistence type="predicted"/>
<dbReference type="EMBL" id="PDUG01000023">
    <property type="protein sequence ID" value="PIC12414.1"/>
    <property type="molecule type" value="Genomic_DNA"/>
</dbReference>
<evidence type="ECO:0000256" key="5">
    <source>
        <dbReference type="PROSITE-ProRule" id="PRU00175"/>
    </source>
</evidence>
<dbReference type="InterPro" id="IPR017907">
    <property type="entry name" value="Znf_RING_CS"/>
</dbReference>
<reference evidence="10" key="1">
    <citation type="submission" date="2017-10" db="EMBL/GenBank/DDBJ databases">
        <title>Rapid genome shrinkage in a self-fertile nematode reveals novel sperm competition proteins.</title>
        <authorList>
            <person name="Yin D."/>
            <person name="Schwarz E.M."/>
            <person name="Thomas C.G."/>
            <person name="Felde R.L."/>
            <person name="Korf I.F."/>
            <person name="Cutter A.D."/>
            <person name="Schartner C.M."/>
            <person name="Ralston E.J."/>
            <person name="Meyer B.J."/>
            <person name="Haag E.S."/>
        </authorList>
    </citation>
    <scope>NUCLEOTIDE SEQUENCE [LARGE SCALE GENOMIC DNA]</scope>
    <source>
        <strain evidence="10">JU1422</strain>
    </source>
</reference>
<dbReference type="Gene3D" id="1.25.40.20">
    <property type="entry name" value="Ankyrin repeat-containing domain"/>
    <property type="match status" value="1"/>
</dbReference>
<dbReference type="STRING" id="1611254.A0A2G5SBI3"/>
<dbReference type="InterPro" id="IPR036770">
    <property type="entry name" value="Ankyrin_rpt-contain_sf"/>
</dbReference>
<dbReference type="Pfam" id="PF12796">
    <property type="entry name" value="Ank_2"/>
    <property type="match status" value="1"/>
</dbReference>
<feature type="region of interest" description="Disordered" evidence="6">
    <location>
        <begin position="137"/>
        <end position="228"/>
    </location>
</feature>
<evidence type="ECO:0000256" key="3">
    <source>
        <dbReference type="ARBA" id="ARBA00022833"/>
    </source>
</evidence>
<evidence type="ECO:0000313" key="10">
    <source>
        <dbReference type="Proteomes" id="UP000230233"/>
    </source>
</evidence>
<dbReference type="PROSITE" id="PS50089">
    <property type="entry name" value="ZF_RING_2"/>
    <property type="match status" value="1"/>
</dbReference>
<feature type="compositionally biased region" description="Low complexity" evidence="6">
    <location>
        <begin position="175"/>
        <end position="191"/>
    </location>
</feature>
<dbReference type="PROSITE" id="PS50088">
    <property type="entry name" value="ANK_REPEAT"/>
    <property type="match status" value="2"/>
</dbReference>
<dbReference type="InterPro" id="IPR001841">
    <property type="entry name" value="Znf_RING"/>
</dbReference>
<dbReference type="InterPro" id="IPR013083">
    <property type="entry name" value="Znf_RING/FYVE/PHD"/>
</dbReference>
<feature type="domain" description="RING-type" evidence="7">
    <location>
        <begin position="18"/>
        <end position="66"/>
    </location>
</feature>
<feature type="repeat" description="ANK" evidence="4">
    <location>
        <begin position="417"/>
        <end position="449"/>
    </location>
</feature>
<accession>A0A2G5SBI3</accession>
<dbReference type="PANTHER" id="PTHR22956">
    <property type="entry name" value="ANKYRIN REPEAT-CONTAINING PROTEIN F37A4.4-RELATED-RELATED"/>
    <property type="match status" value="1"/>
</dbReference>
<dbReference type="SUPFAM" id="SSF48403">
    <property type="entry name" value="Ankyrin repeat"/>
    <property type="match status" value="1"/>
</dbReference>
<dbReference type="PROSITE" id="PS00518">
    <property type="entry name" value="ZF_RING_1"/>
    <property type="match status" value="1"/>
</dbReference>
<dbReference type="Gene3D" id="3.30.40.10">
    <property type="entry name" value="Zinc/RING finger domain, C3HC4 (zinc finger)"/>
    <property type="match status" value="1"/>
</dbReference>
<dbReference type="InterPro" id="IPR036420">
    <property type="entry name" value="BRCT_dom_sf"/>
</dbReference>
<dbReference type="AlphaFoldDB" id="A0A2G5SBI3"/>